<accession>A0A2J0L1Z6</accession>
<sequence>MSFKDIKGHDIQISLLQKEIERGSVAHAYLFVGIDGIGKGLVASTFAKTLNCESRQKDPCDICASCRKIDNKNHPDVFRIIPDEGGKTIKIDTIRALEERISFKPYEANWKVVIIEDAHLMTAEAANSILKTLEEPSPQSVIILTTSNISGIFQTVISRCQIVKFAPLSFDIVENILIKKFGLEKDNARFISRLSNGAVDKKLISEGESIIAWKNGIINEFMDGSFFREDSLMFSSKKADMQEAILVLINWYRDILIHKNGISEDSIINFDRIDDVNRFSMQLSCQDIDERLNNLIDAYLAVGQNVSPKLTIGTLI</sequence>
<dbReference type="Gene3D" id="3.40.50.300">
    <property type="entry name" value="P-loop containing nucleotide triphosphate hydrolases"/>
    <property type="match status" value="1"/>
</dbReference>
<proteinExistence type="predicted"/>
<dbReference type="EMBL" id="PEWV01000018">
    <property type="protein sequence ID" value="PIU42123.1"/>
    <property type="molecule type" value="Genomic_DNA"/>
</dbReference>
<dbReference type="GO" id="GO:0008408">
    <property type="term" value="F:3'-5' exonuclease activity"/>
    <property type="evidence" value="ECO:0007669"/>
    <property type="project" value="InterPro"/>
</dbReference>
<name>A0A2J0L1Z6_9BACT</name>
<dbReference type="InterPro" id="IPR050238">
    <property type="entry name" value="DNA_Rep/Repair_Clamp_Loader"/>
</dbReference>
<dbReference type="PANTHER" id="PTHR11669">
    <property type="entry name" value="REPLICATION FACTOR C / DNA POLYMERASE III GAMMA-TAU SUBUNIT"/>
    <property type="match status" value="1"/>
</dbReference>
<dbReference type="GO" id="GO:0006261">
    <property type="term" value="P:DNA-templated DNA replication"/>
    <property type="evidence" value="ECO:0007669"/>
    <property type="project" value="TreeGrafter"/>
</dbReference>
<dbReference type="PANTHER" id="PTHR11669:SF8">
    <property type="entry name" value="DNA POLYMERASE III SUBUNIT DELTA"/>
    <property type="match status" value="1"/>
</dbReference>
<dbReference type="Proteomes" id="UP000230052">
    <property type="component" value="Unassembled WGS sequence"/>
</dbReference>
<organism evidence="1 2">
    <name type="scientific">Candidatus Aquitaenariimonas noxiae</name>
    <dbReference type="NCBI Taxonomy" id="1974741"/>
    <lineage>
        <taxon>Bacteria</taxon>
        <taxon>Pseudomonadati</taxon>
        <taxon>Candidatus Omnitrophota</taxon>
        <taxon>Candidatus Aquitaenariimonas</taxon>
    </lineage>
</organism>
<evidence type="ECO:0000313" key="2">
    <source>
        <dbReference type="Proteomes" id="UP000230052"/>
    </source>
</evidence>
<dbReference type="InterPro" id="IPR004622">
    <property type="entry name" value="DNA_pol_HolB"/>
</dbReference>
<reference evidence="1 2" key="1">
    <citation type="submission" date="2017-09" db="EMBL/GenBank/DDBJ databases">
        <title>Depth-based differentiation of microbial function through sediment-hosted aquifers and enrichment of novel symbionts in the deep terrestrial subsurface.</title>
        <authorList>
            <person name="Probst A.J."/>
            <person name="Ladd B."/>
            <person name="Jarett J.K."/>
            <person name="Geller-Mcgrath D.E."/>
            <person name="Sieber C.M."/>
            <person name="Emerson J.B."/>
            <person name="Anantharaman K."/>
            <person name="Thomas B.C."/>
            <person name="Malmstrom R."/>
            <person name="Stieglmeier M."/>
            <person name="Klingl A."/>
            <person name="Woyke T."/>
            <person name="Ryan C.M."/>
            <person name="Banfield J.F."/>
        </authorList>
    </citation>
    <scope>NUCLEOTIDE SEQUENCE [LARGE SCALE GENOMIC DNA]</scope>
    <source>
        <strain evidence="1">CG07_land_8_20_14_0_80_42_15</strain>
    </source>
</reference>
<evidence type="ECO:0000313" key="1">
    <source>
        <dbReference type="EMBL" id="PIU42123.1"/>
    </source>
</evidence>
<dbReference type="SUPFAM" id="SSF52540">
    <property type="entry name" value="P-loop containing nucleoside triphosphate hydrolases"/>
    <property type="match status" value="1"/>
</dbReference>
<dbReference type="Pfam" id="PF13177">
    <property type="entry name" value="DNA_pol3_delta2"/>
    <property type="match status" value="1"/>
</dbReference>
<gene>
    <name evidence="1" type="primary">holB</name>
    <name evidence="1" type="ORF">COS99_01860</name>
</gene>
<dbReference type="AlphaFoldDB" id="A0A2J0L1Z6"/>
<comment type="caution">
    <text evidence="1">The sequence shown here is derived from an EMBL/GenBank/DDBJ whole genome shotgun (WGS) entry which is preliminary data.</text>
</comment>
<dbReference type="FunFam" id="3.40.50.300:FF:001255">
    <property type="entry name" value="DNA polymerase III subunit delta"/>
    <property type="match status" value="1"/>
</dbReference>
<dbReference type="NCBIfam" id="TIGR00678">
    <property type="entry name" value="holB"/>
    <property type="match status" value="1"/>
</dbReference>
<protein>
    <submittedName>
        <fullName evidence="1">DNA polymerase III subunit delta</fullName>
    </submittedName>
</protein>
<dbReference type="InterPro" id="IPR027417">
    <property type="entry name" value="P-loop_NTPase"/>
</dbReference>
<dbReference type="GO" id="GO:0003887">
    <property type="term" value="F:DNA-directed DNA polymerase activity"/>
    <property type="evidence" value="ECO:0007669"/>
    <property type="project" value="InterPro"/>
</dbReference>